<evidence type="ECO:0008006" key="3">
    <source>
        <dbReference type="Google" id="ProtNLM"/>
    </source>
</evidence>
<protein>
    <recommendedName>
        <fullName evidence="3">PIG-L family deacetylase</fullName>
    </recommendedName>
</protein>
<gene>
    <name evidence="1" type="ORF">UT61_C0006G0011</name>
</gene>
<evidence type="ECO:0000313" key="2">
    <source>
        <dbReference type="Proteomes" id="UP000034793"/>
    </source>
</evidence>
<dbReference type="EMBL" id="LBXL01000006">
    <property type="protein sequence ID" value="KKR30455.1"/>
    <property type="molecule type" value="Genomic_DNA"/>
</dbReference>
<dbReference type="AlphaFoldDB" id="A0A0G0S6T8"/>
<dbReference type="Pfam" id="PF02585">
    <property type="entry name" value="PIG-L"/>
    <property type="match status" value="1"/>
</dbReference>
<evidence type="ECO:0000313" key="1">
    <source>
        <dbReference type="EMBL" id="KKR30455.1"/>
    </source>
</evidence>
<proteinExistence type="predicted"/>
<dbReference type="Proteomes" id="UP000034793">
    <property type="component" value="Unassembled WGS sequence"/>
</dbReference>
<dbReference type="Gene3D" id="3.40.50.10320">
    <property type="entry name" value="LmbE-like"/>
    <property type="match status" value="1"/>
</dbReference>
<name>A0A0G0S6T8_9BACT</name>
<dbReference type="SUPFAM" id="SSF102588">
    <property type="entry name" value="LmbE-like"/>
    <property type="match status" value="1"/>
</dbReference>
<dbReference type="InterPro" id="IPR024078">
    <property type="entry name" value="LmbE-like_dom_sf"/>
</dbReference>
<accession>A0A0G0S6T8</accession>
<comment type="caution">
    <text evidence="1">The sequence shown here is derived from an EMBL/GenBank/DDBJ whole genome shotgun (WGS) entry which is preliminary data.</text>
</comment>
<reference evidence="1 2" key="1">
    <citation type="journal article" date="2015" name="Nature">
        <title>rRNA introns, odd ribosomes, and small enigmatic genomes across a large radiation of phyla.</title>
        <authorList>
            <person name="Brown C.T."/>
            <person name="Hug L.A."/>
            <person name="Thomas B.C."/>
            <person name="Sharon I."/>
            <person name="Castelle C.J."/>
            <person name="Singh A."/>
            <person name="Wilkins M.J."/>
            <person name="Williams K.H."/>
            <person name="Banfield J.F."/>
        </authorList>
    </citation>
    <scope>NUCLEOTIDE SEQUENCE [LARGE SCALE GENOMIC DNA]</scope>
</reference>
<dbReference type="InterPro" id="IPR003737">
    <property type="entry name" value="GlcNAc_PI_deacetylase-related"/>
</dbReference>
<sequence length="281" mass="32475">MLRPSTTMHFDQSFQVNIMERKNYKLLEQIVRNKIPCLFISPHFDDAALSCGGLISYLSDKTKVVVVNVFTEANEPPYTLSTKVFLGRCGYKNAKKLFEQRKLEDSLSFKNLKVQIINLGFVDALWRKDANVGLLIKFLGRFIPEIIHVYKTGRLHVLKGKVSEKDDQIMLQIKKRISDIVRGENAVLFLPLSIGNHVDHVIVKDVCSQLNLTKVFWLDYPYSLKSKVTNGFWDKYKFNTLSFNENQDDRMKLIKGYKTQISGLFPGGNIKLVPEKYFWKV</sequence>
<organism evidence="1 2">
    <name type="scientific">Candidatus Woesebacteria bacterium GW2011_GWA1_39_8</name>
    <dbReference type="NCBI Taxonomy" id="1618552"/>
    <lineage>
        <taxon>Bacteria</taxon>
        <taxon>Candidatus Woeseibacteriota</taxon>
    </lineage>
</organism>